<dbReference type="Gene3D" id="2.30.29.30">
    <property type="entry name" value="Pleckstrin-homology domain (PH domain)/Phosphotyrosine-binding domain (PTB)"/>
    <property type="match status" value="1"/>
</dbReference>
<evidence type="ECO:0000259" key="2">
    <source>
        <dbReference type="PROSITE" id="PS50057"/>
    </source>
</evidence>
<sequence>MTSVTATTSTGSKNKRKAIGVVLLSGEELIIHVDVKGKLYEVFNQVAAHLSLRETEYFGLAILRDEEYQFLILDEKISKVAPKKWKTGPGEGLDSEGKPLFSVWFRVQFYVDQVVLLREKVTRHLYYLQLKENVLKYNHLYNEEKCFQIVGFALQADYGNYIADKHIAGYFDPRQYFPAWILEKRGAEYLGHNCPLVHRDLHNVTRTDAELKYVRECSSPPGAHNLHFYRARKKKTDKVCNTWLAICARGVEVYEDDAGYKNLISTFLWPDIGRLVFDKKKFEIRSVGSAGGRRFAYYTESDVTSKYLLHICRSTHMFQMAIQPKLMEIRHLDAEDKKRYRESYIYSDVRDLHKNGGPVQFRSNKSPGKSPAGNQRYSVISDASSNTTSGIVSDKMAISFDEGEEPGHQEIIIDCPPRQSSLHGVPGQPHTKMPLRGSYKMTPPTPGSRSPALPPQSLELFRSPGSSGKGSPATPHLQELSPASSTGSYRAKLQQTTHSLYTKPYVFPTPSPSSPGQPYSLRNPSPSSPREREFPSVARSASQKESFKGLHGPMLAGLERNVSGDSTATTGSTASTGIVALSVENSPVTQSEHGGVQYASSPVTQQGHVLGVSAGQYHPSSPKVTGTPSFYSPASFSQALPGQVMGTGGVGGMVYQVESPSGQQTIMGYLGVPSPSPPQHHLTTPHPPPMYTDRSKEVKTEEVQEVLAPPPAFADASSRVGEAGGSCVKQVEHSHGCPSHSSHSSGAVSSNSSYTQGGSIDSGHVLSDIDSSSAHHSAQSSEEDSGVNYSDSSTSRKTGVKRNTPAKVKAGSKKGGNKATHVSVKNQKEALHPDIEQILGQTQAASLPFITALCNDLMTGSTHSSTGSYDTATLRSSDSSHPDSRRWSTCGPMETSMGAESGCSSTNTMLVAVGGGGARPYSWHSEHFDLDATLSAMPQQRGNIVPRFKPHAHFRPPHPNHPLPLQDNHRSFPHDLYTASSAGNSVLWTQAVTNNSGSSAPYGGSLDRYSPELLAQQLIPSRLNSGGHSVTDSGNIGPHKMLKENIGIA</sequence>
<dbReference type="SMART" id="SM01196">
    <property type="entry name" value="FERM_C"/>
    <property type="match status" value="1"/>
</dbReference>
<evidence type="ECO:0000313" key="4">
    <source>
        <dbReference type="Proteomes" id="UP001374579"/>
    </source>
</evidence>
<dbReference type="AlphaFoldDB" id="A0AAN9BGK1"/>
<evidence type="ECO:0000313" key="3">
    <source>
        <dbReference type="EMBL" id="KAK7104751.1"/>
    </source>
</evidence>
<dbReference type="Pfam" id="PF00373">
    <property type="entry name" value="FERM_M"/>
    <property type="match status" value="1"/>
</dbReference>
<dbReference type="InterPro" id="IPR018980">
    <property type="entry name" value="FERM_PH-like_C"/>
</dbReference>
<evidence type="ECO:0000256" key="1">
    <source>
        <dbReference type="SAM" id="MobiDB-lite"/>
    </source>
</evidence>
<dbReference type="PANTHER" id="PTHR13429:SF5">
    <property type="entry name" value="PROTEIN EXPANDED"/>
    <property type="match status" value="1"/>
</dbReference>
<dbReference type="PROSITE" id="PS50057">
    <property type="entry name" value="FERM_3"/>
    <property type="match status" value="1"/>
</dbReference>
<feature type="region of interest" description="Disordered" evidence="1">
    <location>
        <begin position="724"/>
        <end position="829"/>
    </location>
</feature>
<feature type="compositionally biased region" description="Polar residues" evidence="1">
    <location>
        <begin position="361"/>
        <end position="388"/>
    </location>
</feature>
<feature type="compositionally biased region" description="Low complexity" evidence="1">
    <location>
        <begin position="768"/>
        <end position="780"/>
    </location>
</feature>
<dbReference type="InterPro" id="IPR014352">
    <property type="entry name" value="FERM/acyl-CoA-bd_prot_sf"/>
</dbReference>
<reference evidence="3 4" key="1">
    <citation type="submission" date="2024-02" db="EMBL/GenBank/DDBJ databases">
        <title>Chromosome-scale genome assembly of the rough periwinkle Littorina saxatilis.</title>
        <authorList>
            <person name="De Jode A."/>
            <person name="Faria R."/>
            <person name="Formenti G."/>
            <person name="Sims Y."/>
            <person name="Smith T.P."/>
            <person name="Tracey A."/>
            <person name="Wood J.M.D."/>
            <person name="Zagrodzka Z.B."/>
            <person name="Johannesson K."/>
            <person name="Butlin R.K."/>
            <person name="Leder E.H."/>
        </authorList>
    </citation>
    <scope>NUCLEOTIDE SEQUENCE [LARGE SCALE GENOMIC DNA]</scope>
    <source>
        <strain evidence="3">Snail1</strain>
        <tissue evidence="3">Muscle</tissue>
    </source>
</reference>
<feature type="region of interest" description="Disordered" evidence="1">
    <location>
        <begin position="355"/>
        <end position="388"/>
    </location>
</feature>
<dbReference type="EMBL" id="JBAMIC010000008">
    <property type="protein sequence ID" value="KAK7104751.1"/>
    <property type="molecule type" value="Genomic_DNA"/>
</dbReference>
<dbReference type="InterPro" id="IPR019748">
    <property type="entry name" value="FERM_central"/>
</dbReference>
<feature type="compositionally biased region" description="Polar residues" evidence="1">
    <location>
        <begin position="481"/>
        <end position="500"/>
    </location>
</feature>
<dbReference type="SMART" id="SM00295">
    <property type="entry name" value="B41"/>
    <property type="match status" value="1"/>
</dbReference>
<feature type="region of interest" description="Disordered" evidence="1">
    <location>
        <begin position="1024"/>
        <end position="1049"/>
    </location>
</feature>
<dbReference type="InterPro" id="IPR000299">
    <property type="entry name" value="FERM_domain"/>
</dbReference>
<feature type="compositionally biased region" description="Polar residues" evidence="1">
    <location>
        <begin position="861"/>
        <end position="874"/>
    </location>
</feature>
<feature type="compositionally biased region" description="Polar residues" evidence="1">
    <location>
        <begin position="787"/>
        <end position="797"/>
    </location>
</feature>
<feature type="region of interest" description="Disordered" evidence="1">
    <location>
        <begin position="417"/>
        <end position="548"/>
    </location>
</feature>
<dbReference type="PANTHER" id="PTHR13429">
    <property type="entry name" value="FERM DOMAIN (PROTEIN4.1-EZRIN-RADIXIN-MOESIN) FAMILY"/>
    <property type="match status" value="1"/>
</dbReference>
<feature type="region of interest" description="Disordered" evidence="1">
    <location>
        <begin position="675"/>
        <end position="699"/>
    </location>
</feature>
<dbReference type="Proteomes" id="UP001374579">
    <property type="component" value="Unassembled WGS sequence"/>
</dbReference>
<dbReference type="InterPro" id="IPR011993">
    <property type="entry name" value="PH-like_dom_sf"/>
</dbReference>
<dbReference type="CDD" id="cd14473">
    <property type="entry name" value="FERM_B-lobe"/>
    <property type="match status" value="1"/>
</dbReference>
<dbReference type="InterPro" id="IPR047145">
    <property type="entry name" value="FRMD6-like"/>
</dbReference>
<feature type="domain" description="FERM" evidence="2">
    <location>
        <begin position="17"/>
        <end position="323"/>
    </location>
</feature>
<proteinExistence type="predicted"/>
<dbReference type="InterPro" id="IPR029071">
    <property type="entry name" value="Ubiquitin-like_domsf"/>
</dbReference>
<dbReference type="InterPro" id="IPR041781">
    <property type="entry name" value="FRMD6-FERM_C"/>
</dbReference>
<dbReference type="CDD" id="cd13185">
    <property type="entry name" value="FERM_C_FRMD1_FRMD6"/>
    <property type="match status" value="1"/>
</dbReference>
<dbReference type="GO" id="GO:0098592">
    <property type="term" value="C:cytoplasmic side of apical plasma membrane"/>
    <property type="evidence" value="ECO:0007669"/>
    <property type="project" value="TreeGrafter"/>
</dbReference>
<dbReference type="SUPFAM" id="SSF54236">
    <property type="entry name" value="Ubiquitin-like"/>
    <property type="match status" value="1"/>
</dbReference>
<dbReference type="Pfam" id="PF09379">
    <property type="entry name" value="FERM_N"/>
    <property type="match status" value="1"/>
</dbReference>
<dbReference type="InterPro" id="IPR019749">
    <property type="entry name" value="Band_41_domain"/>
</dbReference>
<dbReference type="GO" id="GO:0035332">
    <property type="term" value="P:positive regulation of hippo signaling"/>
    <property type="evidence" value="ECO:0007669"/>
    <property type="project" value="TreeGrafter"/>
</dbReference>
<dbReference type="SUPFAM" id="SSF47031">
    <property type="entry name" value="Second domain of FERM"/>
    <property type="match status" value="1"/>
</dbReference>
<dbReference type="CDD" id="cd17101">
    <property type="entry name" value="FERM_F1_PTPN13_like"/>
    <property type="match status" value="1"/>
</dbReference>
<feature type="compositionally biased region" description="Low complexity" evidence="1">
    <location>
        <begin position="736"/>
        <end position="753"/>
    </location>
</feature>
<feature type="region of interest" description="Disordered" evidence="1">
    <location>
        <begin position="861"/>
        <end position="891"/>
    </location>
</feature>
<dbReference type="Gene3D" id="1.20.80.10">
    <property type="match status" value="1"/>
</dbReference>
<protein>
    <recommendedName>
        <fullName evidence="2">FERM domain-containing protein</fullName>
    </recommendedName>
</protein>
<feature type="compositionally biased region" description="Polar residues" evidence="1">
    <location>
        <begin position="1024"/>
        <end position="1034"/>
    </location>
</feature>
<dbReference type="SUPFAM" id="SSF50729">
    <property type="entry name" value="PH domain-like"/>
    <property type="match status" value="1"/>
</dbReference>
<comment type="caution">
    <text evidence="3">The sequence shown here is derived from an EMBL/GenBank/DDBJ whole genome shotgun (WGS) entry which is preliminary data.</text>
</comment>
<accession>A0AAN9BGK1</accession>
<organism evidence="3 4">
    <name type="scientific">Littorina saxatilis</name>
    <dbReference type="NCBI Taxonomy" id="31220"/>
    <lineage>
        <taxon>Eukaryota</taxon>
        <taxon>Metazoa</taxon>
        <taxon>Spiralia</taxon>
        <taxon>Lophotrochozoa</taxon>
        <taxon>Mollusca</taxon>
        <taxon>Gastropoda</taxon>
        <taxon>Caenogastropoda</taxon>
        <taxon>Littorinimorpha</taxon>
        <taxon>Littorinoidea</taxon>
        <taxon>Littorinidae</taxon>
        <taxon>Littorina</taxon>
    </lineage>
</organism>
<name>A0AAN9BGK1_9CAEN</name>
<keyword evidence="4" id="KW-1185">Reference proteome</keyword>
<dbReference type="InterPro" id="IPR035963">
    <property type="entry name" value="FERM_2"/>
</dbReference>
<gene>
    <name evidence="3" type="ORF">V1264_019415</name>
</gene>
<dbReference type="Pfam" id="PF09380">
    <property type="entry name" value="FERM_C"/>
    <property type="match status" value="1"/>
</dbReference>
<dbReference type="Gene3D" id="3.10.20.90">
    <property type="entry name" value="Phosphatidylinositol 3-kinase Catalytic Subunit, Chain A, domain 1"/>
    <property type="match status" value="1"/>
</dbReference>
<dbReference type="InterPro" id="IPR018979">
    <property type="entry name" value="FERM_N"/>
</dbReference>